<comment type="caution">
    <text evidence="1">The sequence shown here is derived from an EMBL/GenBank/DDBJ whole genome shotgun (WGS) entry which is preliminary data.</text>
</comment>
<dbReference type="AlphaFoldDB" id="A0A4C1UXS9"/>
<accession>A0A4C1UXS9</accession>
<organism evidence="1 2">
    <name type="scientific">Eumeta variegata</name>
    <name type="common">Bagworm moth</name>
    <name type="synonym">Eumeta japonica</name>
    <dbReference type="NCBI Taxonomy" id="151549"/>
    <lineage>
        <taxon>Eukaryota</taxon>
        <taxon>Metazoa</taxon>
        <taxon>Ecdysozoa</taxon>
        <taxon>Arthropoda</taxon>
        <taxon>Hexapoda</taxon>
        <taxon>Insecta</taxon>
        <taxon>Pterygota</taxon>
        <taxon>Neoptera</taxon>
        <taxon>Endopterygota</taxon>
        <taxon>Lepidoptera</taxon>
        <taxon>Glossata</taxon>
        <taxon>Ditrysia</taxon>
        <taxon>Tineoidea</taxon>
        <taxon>Psychidae</taxon>
        <taxon>Oiketicinae</taxon>
        <taxon>Eumeta</taxon>
    </lineage>
</organism>
<dbReference type="PANTHER" id="PTHR45913:SF19">
    <property type="entry name" value="LOW QUALITY PROTEIN: ZINC FINGER BED DOMAIN-CONTAINING PROTEIN 5-LIKE"/>
    <property type="match status" value="1"/>
</dbReference>
<dbReference type="Proteomes" id="UP000299102">
    <property type="component" value="Unassembled WGS sequence"/>
</dbReference>
<proteinExistence type="predicted"/>
<evidence type="ECO:0000313" key="2">
    <source>
        <dbReference type="Proteomes" id="UP000299102"/>
    </source>
</evidence>
<dbReference type="EMBL" id="BGZK01000244">
    <property type="protein sequence ID" value="GBP31268.1"/>
    <property type="molecule type" value="Genomic_DNA"/>
</dbReference>
<dbReference type="OrthoDB" id="1101576at2759"/>
<evidence type="ECO:0000313" key="1">
    <source>
        <dbReference type="EMBL" id="GBP31268.1"/>
    </source>
</evidence>
<name>A0A4C1UXS9_EUMVA</name>
<reference evidence="1 2" key="1">
    <citation type="journal article" date="2019" name="Commun. Biol.">
        <title>The bagworm genome reveals a unique fibroin gene that provides high tensile strength.</title>
        <authorList>
            <person name="Kono N."/>
            <person name="Nakamura H."/>
            <person name="Ohtoshi R."/>
            <person name="Tomita M."/>
            <person name="Numata K."/>
            <person name="Arakawa K."/>
        </authorList>
    </citation>
    <scope>NUCLEOTIDE SEQUENCE [LARGE SCALE GENOMIC DNA]</scope>
</reference>
<protein>
    <submittedName>
        <fullName evidence="1">Zinc finger BED domain-containing protein 5</fullName>
    </submittedName>
</protein>
<dbReference type="STRING" id="151549.A0A4C1UXS9"/>
<dbReference type="PANTHER" id="PTHR45913">
    <property type="entry name" value="EPM2A-INTERACTING PROTEIN 1"/>
    <property type="match status" value="1"/>
</dbReference>
<dbReference type="InterPro" id="IPR012337">
    <property type="entry name" value="RNaseH-like_sf"/>
</dbReference>
<dbReference type="SUPFAM" id="SSF53098">
    <property type="entry name" value="Ribonuclease H-like"/>
    <property type="match status" value="1"/>
</dbReference>
<sequence length="192" mass="22108">MSENQKTQQIKRILESDYFTIRLDESTDITNLAQLLTYVRYVHSKKLHEEFLFCRDLSIRTTGEDIFHMVDSFLKENQWDWSKCVGICTDGARAMTGRFSGLVKRIQDIAPEAKWTHGGIHREALACKKNPASLDITLKNAVKIVNLMKARATNSRILQILAKSLTVNTRPCYYILKCVCCPEEELFRECLS</sequence>
<gene>
    <name evidence="1" type="primary">ZBED5</name>
    <name evidence="1" type="ORF">EVAR_31391_1</name>
</gene>
<keyword evidence="2" id="KW-1185">Reference proteome</keyword>